<dbReference type="RefSeq" id="WP_119361341.1">
    <property type="nucleotide sequence ID" value="NZ_QWKZ01000197.1"/>
</dbReference>
<keyword evidence="3" id="KW-1185">Reference proteome</keyword>
<evidence type="ECO:0000313" key="2">
    <source>
        <dbReference type="EMBL" id="RIH81093.1"/>
    </source>
</evidence>
<dbReference type="SUPFAM" id="SSF53098">
    <property type="entry name" value="Ribonuclease H-like"/>
    <property type="match status" value="1"/>
</dbReference>
<dbReference type="InterPro" id="IPR012337">
    <property type="entry name" value="RNaseH-like_sf"/>
</dbReference>
<dbReference type="Proteomes" id="UP000265800">
    <property type="component" value="Unassembled WGS sequence"/>
</dbReference>
<dbReference type="Gene3D" id="3.30.420.10">
    <property type="entry name" value="Ribonuclease H-like superfamily/Ribonuclease H"/>
    <property type="match status" value="1"/>
</dbReference>
<dbReference type="Pfam" id="PF13683">
    <property type="entry name" value="rve_3"/>
    <property type="match status" value="1"/>
</dbReference>
<reference evidence="2 3" key="1">
    <citation type="submission" date="2018-08" db="EMBL/GenBank/DDBJ databases">
        <title>Meiothermus luteus KCTC 52599 genome sequencing project.</title>
        <authorList>
            <person name="Da Costa M.S."/>
            <person name="Albuquerque L."/>
            <person name="Raposo P."/>
            <person name="Froufe H.J.C."/>
            <person name="Barroso C.S."/>
            <person name="Egas C."/>
        </authorList>
    </citation>
    <scope>NUCLEOTIDE SEQUENCE [LARGE SCALE GENOMIC DNA]</scope>
    <source>
        <strain evidence="2 3">KCTC 52599</strain>
    </source>
</reference>
<dbReference type="GO" id="GO:0015074">
    <property type="term" value="P:DNA integration"/>
    <property type="evidence" value="ECO:0007669"/>
    <property type="project" value="InterPro"/>
</dbReference>
<accession>A0A399EC72</accession>
<organism evidence="2 3">
    <name type="scientific">Meiothermus luteus</name>
    <dbReference type="NCBI Taxonomy" id="2026184"/>
    <lineage>
        <taxon>Bacteria</taxon>
        <taxon>Thermotogati</taxon>
        <taxon>Deinococcota</taxon>
        <taxon>Deinococci</taxon>
        <taxon>Thermales</taxon>
        <taxon>Thermaceae</taxon>
        <taxon>Meiothermus</taxon>
    </lineage>
</organism>
<dbReference type="SUPFAM" id="SSF46689">
    <property type="entry name" value="Homeodomain-like"/>
    <property type="match status" value="1"/>
</dbReference>
<protein>
    <submittedName>
        <fullName evidence="2">Integrase core domain protein</fullName>
    </submittedName>
</protein>
<proteinExistence type="predicted"/>
<dbReference type="PROSITE" id="PS50994">
    <property type="entry name" value="INTEGRASE"/>
    <property type="match status" value="1"/>
</dbReference>
<comment type="caution">
    <text evidence="2">The sequence shown here is derived from an EMBL/GenBank/DDBJ whole genome shotgun (WGS) entry which is preliminary data.</text>
</comment>
<sequence>MQLTTVGKEVFRGAQKARELQEAGAGDPTVQERLRKLKQVEALRKYRVGWPEIQELLGISRATYYRWRKHLKEEGLAGLKPRSRRPQRLRRRIYWSSDLLIRVEALRKENPTWGRWPIWLTLRKEGFAVSERTVGRILAYLEAHGRVESVAAFLAQARRGKGGRRPRRPYAQRKPKGYEVGHPGDLIQVDTLTVTLGPGETIQHFSAVDLFTRFSLAEVHTRATANLAASFLARLMVRAPFPIRAVQVDGGSEFMSDFEEVCERLGVKLFVLPPRSPKLNGHVERMQRTFRDEFYTRPLPSQIPELQRELDAYLDHYNRWRPHRALGGLAPLEYLARIRGEAVPTESQMPSCAT</sequence>
<dbReference type="InterPro" id="IPR009057">
    <property type="entry name" value="Homeodomain-like_sf"/>
</dbReference>
<dbReference type="PANTHER" id="PTHR47515:SF2">
    <property type="entry name" value="INTEGRASE CORE DOMAIN PROTEIN"/>
    <property type="match status" value="1"/>
</dbReference>
<dbReference type="Pfam" id="PF13565">
    <property type="entry name" value="HTH_32"/>
    <property type="match status" value="1"/>
</dbReference>
<dbReference type="InterPro" id="IPR001584">
    <property type="entry name" value="Integrase_cat-core"/>
</dbReference>
<evidence type="ECO:0000313" key="3">
    <source>
        <dbReference type="Proteomes" id="UP000265800"/>
    </source>
</evidence>
<gene>
    <name evidence="2" type="ORF">Mlute_02896</name>
</gene>
<dbReference type="EMBL" id="QWKZ01000197">
    <property type="protein sequence ID" value="RIH81093.1"/>
    <property type="molecule type" value="Genomic_DNA"/>
</dbReference>
<evidence type="ECO:0000259" key="1">
    <source>
        <dbReference type="PROSITE" id="PS50994"/>
    </source>
</evidence>
<dbReference type="GO" id="GO:0003676">
    <property type="term" value="F:nucleic acid binding"/>
    <property type="evidence" value="ECO:0007669"/>
    <property type="project" value="InterPro"/>
</dbReference>
<dbReference type="OrthoDB" id="27327at2"/>
<dbReference type="PANTHER" id="PTHR47515">
    <property type="entry name" value="LOW CALCIUM RESPONSE LOCUS PROTEIN T"/>
    <property type="match status" value="1"/>
</dbReference>
<name>A0A399EC72_9DEIN</name>
<feature type="domain" description="Integrase catalytic" evidence="1">
    <location>
        <begin position="179"/>
        <end position="339"/>
    </location>
</feature>
<dbReference type="AlphaFoldDB" id="A0A399EC72"/>
<dbReference type="InterPro" id="IPR036397">
    <property type="entry name" value="RNaseH_sf"/>
</dbReference>